<name>A0A417YSH2_9BACI</name>
<evidence type="ECO:0000259" key="3">
    <source>
        <dbReference type="SMART" id="SM01008"/>
    </source>
</evidence>
<dbReference type="EMBL" id="QWEG01000008">
    <property type="protein sequence ID" value="RHW38955.1"/>
    <property type="molecule type" value="Genomic_DNA"/>
</dbReference>
<dbReference type="PANTHER" id="PTHR11908:SF132">
    <property type="entry name" value="ALDEHYDE OXIDASE 1-RELATED"/>
    <property type="match status" value="1"/>
</dbReference>
<dbReference type="GO" id="GO:0005506">
    <property type="term" value="F:iron ion binding"/>
    <property type="evidence" value="ECO:0007669"/>
    <property type="project" value="InterPro"/>
</dbReference>
<dbReference type="InterPro" id="IPR016208">
    <property type="entry name" value="Ald_Oxase/xanthine_DH-like"/>
</dbReference>
<comment type="caution">
    <text evidence="4">The sequence shown here is derived from an EMBL/GenBank/DDBJ whole genome shotgun (WGS) entry which is preliminary data.</text>
</comment>
<dbReference type="GO" id="GO:0016491">
    <property type="term" value="F:oxidoreductase activity"/>
    <property type="evidence" value="ECO:0007669"/>
    <property type="project" value="UniProtKB-KW"/>
</dbReference>
<dbReference type="AlphaFoldDB" id="A0A417YSH2"/>
<dbReference type="PANTHER" id="PTHR11908">
    <property type="entry name" value="XANTHINE DEHYDROGENASE"/>
    <property type="match status" value="1"/>
</dbReference>
<feature type="domain" description="Aldehyde oxidase/xanthine dehydrogenase a/b hammerhead" evidence="3">
    <location>
        <begin position="18"/>
        <end position="121"/>
    </location>
</feature>
<dbReference type="Pfam" id="PF02738">
    <property type="entry name" value="MoCoBD_1"/>
    <property type="match status" value="1"/>
</dbReference>
<dbReference type="RefSeq" id="WP_118921288.1">
    <property type="nucleotide sequence ID" value="NZ_QWEG01000008.1"/>
</dbReference>
<evidence type="ECO:0000313" key="5">
    <source>
        <dbReference type="Proteomes" id="UP000284416"/>
    </source>
</evidence>
<dbReference type="InterPro" id="IPR037165">
    <property type="entry name" value="AldOxase/xan_DH_Mopterin-bd_sf"/>
</dbReference>
<dbReference type="Pfam" id="PF20256">
    <property type="entry name" value="MoCoBD_2"/>
    <property type="match status" value="1"/>
</dbReference>
<evidence type="ECO:0000256" key="2">
    <source>
        <dbReference type="ARBA" id="ARBA00023002"/>
    </source>
</evidence>
<dbReference type="Gene3D" id="3.90.1170.50">
    <property type="entry name" value="Aldehyde oxidase/xanthine dehydrogenase, a/b hammerhead"/>
    <property type="match status" value="1"/>
</dbReference>
<dbReference type="Pfam" id="PF01315">
    <property type="entry name" value="Ald_Xan_dh_C"/>
    <property type="match status" value="1"/>
</dbReference>
<reference evidence="4 5" key="1">
    <citation type="journal article" date="2017" name="Int. J. Syst. Evol. Microbiol.">
        <title>Bacillus notoginsengisoli sp. nov., a novel bacterium isolated from the rhizosphere of Panax notoginseng.</title>
        <authorList>
            <person name="Zhang M.Y."/>
            <person name="Cheng J."/>
            <person name="Cai Y."/>
            <person name="Zhang T.Y."/>
            <person name="Wu Y.Y."/>
            <person name="Manikprabhu D."/>
            <person name="Li W.J."/>
            <person name="Zhang Y.X."/>
        </authorList>
    </citation>
    <scope>NUCLEOTIDE SEQUENCE [LARGE SCALE GENOMIC DNA]</scope>
    <source>
        <strain evidence="4 5">JCM 30743</strain>
    </source>
</reference>
<dbReference type="InterPro" id="IPR046867">
    <property type="entry name" value="AldOxase/xan_DH_MoCoBD2"/>
</dbReference>
<keyword evidence="5" id="KW-1185">Reference proteome</keyword>
<evidence type="ECO:0000313" key="4">
    <source>
        <dbReference type="EMBL" id="RHW38955.1"/>
    </source>
</evidence>
<dbReference type="InterPro" id="IPR000674">
    <property type="entry name" value="Ald_Oxase/Xan_DH_a/b"/>
</dbReference>
<evidence type="ECO:0000256" key="1">
    <source>
        <dbReference type="ARBA" id="ARBA00022505"/>
    </source>
</evidence>
<dbReference type="SUPFAM" id="SSF54665">
    <property type="entry name" value="CO dehydrogenase molybdoprotein N-domain-like"/>
    <property type="match status" value="1"/>
</dbReference>
<keyword evidence="1" id="KW-0500">Molybdenum</keyword>
<keyword evidence="2" id="KW-0560">Oxidoreductase</keyword>
<dbReference type="Gene3D" id="3.30.365.10">
    <property type="entry name" value="Aldehyde oxidase/xanthine dehydrogenase, molybdopterin binding domain"/>
    <property type="match status" value="4"/>
</dbReference>
<sequence>MEVIGKSVIRKEANDKVTGRAKYTNDFQEKSTLHARMAISPYAHANIIGMDFSEARKVPGVKVILGNEPFPLVGEEIKDRSPIAYKRVRYHGEPVAVVVAETPVQAKQAADLIRVTYEPLPVVNSPSEAFQKDALLVHEKLGDYEKPPGVYPIPGTNVANLDKIRKGDIQKGFQESEVTAEFQISFRPSDHVAMETRVSIAEILPDGYVRITTTSQAPFAIKKLFKWYFDIDPGRVIVYTPLVGGAYGGKAAVQLEVIAYLASKAVGGRPVKLFNSREEDMITSPCHIGLDATVKLGARKDGMLKAAEIQYLWDGGAYSDKAVDISRAGAVDCTGPYDIEHIYCDSYCMYTNHPYASAFRGYSHAEVHFAFERTMDVLAEKLAMDPLELRRKNSIMPGDTTPTQVLLNRSTVGNLPRCIDRLKELMNWDGEPKVERKGRLIRAKGACCIWKTSTFDTNATSGAILTFNSDGSINLMSGVVELGTGTKTVLAQILAERMKMPIDKIHVKMTIDTQTTPEHWKTVGSRGTLMGGRAVLAAAEDAIRQIKERASCILRVNSHDLEVAHEKVYYIDDPTISMDVKDLAYGYQFPNGETLGGQIVATGYYTSNWITKLDRETGKGRPGPEWTVGAEGIELELDTRDFTYRILKAYAVLDFGTVLNEKALLGQVMGAMSMGIAFGGRESFIFDTDGRVLNPQLRTYRPLHFGEQPEYVVEFVETPHLAGPYGSRGGGEHGLLGMPAALGNCLSTALGVQLQNLPLIPELLWRASGGMNDVTV</sequence>
<dbReference type="SMART" id="SM01008">
    <property type="entry name" value="Ald_Xan_dh_C"/>
    <property type="match status" value="1"/>
</dbReference>
<proteinExistence type="predicted"/>
<accession>A0A417YSH2</accession>
<dbReference type="SUPFAM" id="SSF56003">
    <property type="entry name" value="Molybdenum cofactor-binding domain"/>
    <property type="match status" value="1"/>
</dbReference>
<gene>
    <name evidence="4" type="ORF">D1B31_13355</name>
</gene>
<dbReference type="Proteomes" id="UP000284416">
    <property type="component" value="Unassembled WGS sequence"/>
</dbReference>
<dbReference type="OrthoDB" id="9759099at2"/>
<organism evidence="4 5">
    <name type="scientific">Neobacillus notoginsengisoli</name>
    <dbReference type="NCBI Taxonomy" id="1578198"/>
    <lineage>
        <taxon>Bacteria</taxon>
        <taxon>Bacillati</taxon>
        <taxon>Bacillota</taxon>
        <taxon>Bacilli</taxon>
        <taxon>Bacillales</taxon>
        <taxon>Bacillaceae</taxon>
        <taxon>Neobacillus</taxon>
    </lineage>
</organism>
<dbReference type="InterPro" id="IPR036856">
    <property type="entry name" value="Ald_Oxase/Xan_DH_a/b_sf"/>
</dbReference>
<protein>
    <submittedName>
        <fullName evidence="4">Xanthine dehydrogenase family protein molybdopterin-binding subunit</fullName>
    </submittedName>
</protein>
<dbReference type="InterPro" id="IPR008274">
    <property type="entry name" value="AldOxase/xan_DH_MoCoBD1"/>
</dbReference>